<evidence type="ECO:0000256" key="2">
    <source>
        <dbReference type="SAM" id="SignalP"/>
    </source>
</evidence>
<dbReference type="AlphaFoldDB" id="A0A218YS37"/>
<organism evidence="4 5">
    <name type="scientific">Diplocarpon coronariae</name>
    <dbReference type="NCBI Taxonomy" id="2795749"/>
    <lineage>
        <taxon>Eukaryota</taxon>
        <taxon>Fungi</taxon>
        <taxon>Dikarya</taxon>
        <taxon>Ascomycota</taxon>
        <taxon>Pezizomycotina</taxon>
        <taxon>Leotiomycetes</taxon>
        <taxon>Helotiales</taxon>
        <taxon>Drepanopezizaceae</taxon>
        <taxon>Diplocarpon</taxon>
    </lineage>
</organism>
<evidence type="ECO:0000256" key="1">
    <source>
        <dbReference type="SAM" id="MobiDB-lite"/>
    </source>
</evidence>
<keyword evidence="2" id="KW-0732">Signal</keyword>
<proteinExistence type="predicted"/>
<comment type="caution">
    <text evidence="4">The sequence shown here is derived from an EMBL/GenBank/DDBJ whole genome shotgun (WGS) entry which is preliminary data.</text>
</comment>
<dbReference type="OrthoDB" id="3554264at2759"/>
<feature type="compositionally biased region" description="Basic and acidic residues" evidence="1">
    <location>
        <begin position="25"/>
        <end position="37"/>
    </location>
</feature>
<evidence type="ECO:0000313" key="4">
    <source>
        <dbReference type="EMBL" id="OWO97483.1"/>
    </source>
</evidence>
<protein>
    <recommendedName>
        <fullName evidence="3">CHRD domain-containing protein</fullName>
    </recommendedName>
</protein>
<dbReference type="EMBL" id="MZNU01000435">
    <property type="protein sequence ID" value="OWO97483.1"/>
    <property type="molecule type" value="Genomic_DNA"/>
</dbReference>
<accession>A0A218YS37</accession>
<dbReference type="SMART" id="SM00754">
    <property type="entry name" value="CHRD"/>
    <property type="match status" value="1"/>
</dbReference>
<sequence>MRFSTFAALTTLLVGPVLSAPTESTPKRDYDFDPAPEKDDDGSGVDANVGLGLHLGLGLGLEADLGLDADVDVDADVEVSADLGLDIDLELAAEVELTAEVDLEVEVKLEVNINLGINLELDLDVEHYTTPTEGWDGLMYPTGPGKGSKMSGHGFTSTYTVIASGSEVLNGTKSAPGPADARGIFYYVINSEIDTICWARLKTMLFNVVGDYMSPALTATHIHEAARGKSGPPRIAFPNPVGDDKVRISKGCMTGPFKTGVKVKGEDTGAGFKLSQIEANPAGFFTDSHTKLYPLGVVRGQIA</sequence>
<gene>
    <name evidence="4" type="ORF">B2J93_9104</name>
</gene>
<feature type="domain" description="CHRD" evidence="3">
    <location>
        <begin position="157"/>
        <end position="303"/>
    </location>
</feature>
<dbReference type="InterPro" id="IPR010895">
    <property type="entry name" value="CHRD"/>
</dbReference>
<name>A0A218YS37_9HELO</name>
<dbReference type="InParanoid" id="A0A218YS37"/>
<feature type="region of interest" description="Disordered" evidence="1">
    <location>
        <begin position="20"/>
        <end position="45"/>
    </location>
</feature>
<feature type="chain" id="PRO_5012148982" description="CHRD domain-containing protein" evidence="2">
    <location>
        <begin position="20"/>
        <end position="303"/>
    </location>
</feature>
<keyword evidence="5" id="KW-1185">Reference proteome</keyword>
<reference evidence="4 5" key="1">
    <citation type="submission" date="2017-04" db="EMBL/GenBank/DDBJ databases">
        <title>Draft genome sequence of Marssonina coronaria NL1: causal agent of apple blotch.</title>
        <authorList>
            <person name="Cheng Q."/>
        </authorList>
    </citation>
    <scope>NUCLEOTIDE SEQUENCE [LARGE SCALE GENOMIC DNA]</scope>
    <source>
        <strain evidence="4 5">NL1</strain>
    </source>
</reference>
<evidence type="ECO:0000259" key="3">
    <source>
        <dbReference type="SMART" id="SM00754"/>
    </source>
</evidence>
<evidence type="ECO:0000313" key="5">
    <source>
        <dbReference type="Proteomes" id="UP000242519"/>
    </source>
</evidence>
<dbReference type="Pfam" id="PF07452">
    <property type="entry name" value="CHRD"/>
    <property type="match status" value="1"/>
</dbReference>
<feature type="signal peptide" evidence="2">
    <location>
        <begin position="1"/>
        <end position="19"/>
    </location>
</feature>
<dbReference type="Proteomes" id="UP000242519">
    <property type="component" value="Unassembled WGS sequence"/>
</dbReference>